<evidence type="ECO:0000259" key="1">
    <source>
        <dbReference type="Pfam" id="PF16242"/>
    </source>
</evidence>
<dbReference type="PANTHER" id="PTHR34818">
    <property type="entry name" value="PROTEIN BLI-3"/>
    <property type="match status" value="1"/>
</dbReference>
<dbReference type="AlphaFoldDB" id="A0A4Q9KJD0"/>
<keyword evidence="3" id="KW-1185">Reference proteome</keyword>
<protein>
    <submittedName>
        <fullName evidence="2">Pyridoxamine 5'-phosphate oxidase</fullName>
    </submittedName>
</protein>
<dbReference type="PANTHER" id="PTHR34818:SF1">
    <property type="entry name" value="PROTEIN BLI-3"/>
    <property type="match status" value="1"/>
</dbReference>
<dbReference type="Proteomes" id="UP000291933">
    <property type="component" value="Unassembled WGS sequence"/>
</dbReference>
<proteinExistence type="predicted"/>
<dbReference type="InterPro" id="IPR052917">
    <property type="entry name" value="Stress-Dev_Protein"/>
</dbReference>
<gene>
    <name evidence="2" type="ORF">ET996_13400</name>
</gene>
<dbReference type="EMBL" id="SDMR01000022">
    <property type="protein sequence ID" value="TBT92170.1"/>
    <property type="molecule type" value="Genomic_DNA"/>
</dbReference>
<dbReference type="OrthoDB" id="1432662at2"/>
<reference evidence="2 3" key="1">
    <citation type="submission" date="2019-01" db="EMBL/GenBank/DDBJ databases">
        <title>Lactibacter flavus gen. nov., sp. nov., a novel bacterium of the family Propionibacteriaceae isolated from raw milk and dairy products.</title>
        <authorList>
            <person name="Huptas C."/>
            <person name="Wenning M."/>
            <person name="Breitenwieser F."/>
            <person name="Doll E."/>
            <person name="Von Neubeck M."/>
            <person name="Busse H.-J."/>
            <person name="Scherer S."/>
        </authorList>
    </citation>
    <scope>NUCLEOTIDE SEQUENCE [LARGE SCALE GENOMIC DNA]</scope>
    <source>
        <strain evidence="2 3">DSM 22130</strain>
    </source>
</reference>
<organism evidence="2 3">
    <name type="scientific">Propioniciclava tarda</name>
    <dbReference type="NCBI Taxonomy" id="433330"/>
    <lineage>
        <taxon>Bacteria</taxon>
        <taxon>Bacillati</taxon>
        <taxon>Actinomycetota</taxon>
        <taxon>Actinomycetes</taxon>
        <taxon>Propionibacteriales</taxon>
        <taxon>Propionibacteriaceae</taxon>
        <taxon>Propioniciclava</taxon>
    </lineage>
</organism>
<sequence>MTDAPLHAEGITLLGDLIGGRRVAMLTTRTVDGGLASCPHALPERAFDGSLWFISRADAPQVADIEADPLVNVSLSDGTALSLNGRALISDDPQLKRRAWDDVMAQWFGCGPDDPALVLLIVEVLAAEYWELPGRPPTLIPLVRDVVDVGRPALDGDEELSD</sequence>
<dbReference type="RefSeq" id="WP_131173067.1">
    <property type="nucleotide sequence ID" value="NZ_FXTL01000023.1"/>
</dbReference>
<evidence type="ECO:0000313" key="2">
    <source>
        <dbReference type="EMBL" id="TBT92170.1"/>
    </source>
</evidence>
<name>A0A4Q9KJD0_PROTD</name>
<comment type="caution">
    <text evidence="2">The sequence shown here is derived from an EMBL/GenBank/DDBJ whole genome shotgun (WGS) entry which is preliminary data.</text>
</comment>
<dbReference type="InterPro" id="IPR012349">
    <property type="entry name" value="Split_barrel_FMN-bd"/>
</dbReference>
<dbReference type="InterPro" id="IPR038725">
    <property type="entry name" value="YdaG_split_barrel_FMN-bd"/>
</dbReference>
<accession>A0A4Q9KJD0</accession>
<dbReference type="Pfam" id="PF16242">
    <property type="entry name" value="Pyrid_ox_like"/>
    <property type="match status" value="1"/>
</dbReference>
<dbReference type="Gene3D" id="2.30.110.10">
    <property type="entry name" value="Electron Transport, Fmn-binding Protein, Chain A"/>
    <property type="match status" value="1"/>
</dbReference>
<dbReference type="SUPFAM" id="SSF50475">
    <property type="entry name" value="FMN-binding split barrel"/>
    <property type="match status" value="1"/>
</dbReference>
<feature type="domain" description="General stress protein FMN-binding split barrel" evidence="1">
    <location>
        <begin position="14"/>
        <end position="135"/>
    </location>
</feature>
<evidence type="ECO:0000313" key="3">
    <source>
        <dbReference type="Proteomes" id="UP000291933"/>
    </source>
</evidence>